<feature type="transmembrane region" description="Helical" evidence="1">
    <location>
        <begin position="51"/>
        <end position="70"/>
    </location>
</feature>
<feature type="transmembrane region" description="Helical" evidence="1">
    <location>
        <begin position="20"/>
        <end position="39"/>
    </location>
</feature>
<dbReference type="RefSeq" id="WP_250598716.1">
    <property type="nucleotide sequence ID" value="NZ_JAKRVY010000017.1"/>
</dbReference>
<accession>A0AAE3FUL3</accession>
<evidence type="ECO:0000313" key="3">
    <source>
        <dbReference type="Proteomes" id="UP001202674"/>
    </source>
</evidence>
<reference evidence="2 3" key="1">
    <citation type="journal article" date="2022" name="Syst. Appl. Microbiol.">
        <title>Natronocalculus amylovorans gen. nov., sp. nov., and Natranaeroarchaeum aerophilus sp. nov., dominant culturable amylolytic natronoarchaea from hypersaline soda lakes in southwestern Siberia.</title>
        <authorList>
            <person name="Sorokin D.Y."/>
            <person name="Elcheninov A.G."/>
            <person name="Khizhniak T.V."/>
            <person name="Koenen M."/>
            <person name="Bale N.J."/>
            <person name="Damste J.S.S."/>
            <person name="Kublanov I.V."/>
        </authorList>
    </citation>
    <scope>NUCLEOTIDE SEQUENCE [LARGE SCALE GENOMIC DNA]</scope>
    <source>
        <strain evidence="2 3">AArc-St1-1</strain>
    </source>
</reference>
<dbReference type="Proteomes" id="UP001202674">
    <property type="component" value="Unassembled WGS sequence"/>
</dbReference>
<feature type="transmembrane region" description="Helical" evidence="1">
    <location>
        <begin position="82"/>
        <end position="101"/>
    </location>
</feature>
<gene>
    <name evidence="2" type="ORF">AArcSt11_16440</name>
</gene>
<evidence type="ECO:0000256" key="1">
    <source>
        <dbReference type="SAM" id="Phobius"/>
    </source>
</evidence>
<organism evidence="2 3">
    <name type="scientific">Natranaeroarchaeum aerophilus</name>
    <dbReference type="NCBI Taxonomy" id="2917711"/>
    <lineage>
        <taxon>Archaea</taxon>
        <taxon>Methanobacteriati</taxon>
        <taxon>Methanobacteriota</taxon>
        <taxon>Stenosarchaea group</taxon>
        <taxon>Halobacteria</taxon>
        <taxon>Halobacteriales</taxon>
        <taxon>Natronoarchaeaceae</taxon>
        <taxon>Natranaeroarchaeum</taxon>
    </lineage>
</organism>
<dbReference type="InterPro" id="IPR055943">
    <property type="entry name" value="DUF7521"/>
</dbReference>
<sequence>MMTEAVLSAIETELGGGATIFLVALTSATLGGLVAGLAYRGYRRNESQPMFYLAIGVAFLTVVPFVLSYSIDGVTNASDAQILLVITVCHLTGLLAIAHSLRRP</sequence>
<keyword evidence="1" id="KW-0472">Membrane</keyword>
<evidence type="ECO:0000313" key="2">
    <source>
        <dbReference type="EMBL" id="MCL9815240.1"/>
    </source>
</evidence>
<keyword evidence="3" id="KW-1185">Reference proteome</keyword>
<proteinExistence type="predicted"/>
<dbReference type="EMBL" id="JAKRVY010000017">
    <property type="protein sequence ID" value="MCL9815240.1"/>
    <property type="molecule type" value="Genomic_DNA"/>
</dbReference>
<dbReference type="AlphaFoldDB" id="A0AAE3FUL3"/>
<protein>
    <submittedName>
        <fullName evidence="2">Uncharacterized protein</fullName>
    </submittedName>
</protein>
<comment type="caution">
    <text evidence="2">The sequence shown here is derived from an EMBL/GenBank/DDBJ whole genome shotgun (WGS) entry which is preliminary data.</text>
</comment>
<keyword evidence="1" id="KW-0812">Transmembrane</keyword>
<dbReference type="Pfam" id="PF24365">
    <property type="entry name" value="DUF7521"/>
    <property type="match status" value="1"/>
</dbReference>
<keyword evidence="1" id="KW-1133">Transmembrane helix</keyword>
<name>A0AAE3FUL3_9EURY</name>